<dbReference type="Pfam" id="PF02174">
    <property type="entry name" value="IRS"/>
    <property type="match status" value="1"/>
</dbReference>
<dbReference type="InterPro" id="IPR002404">
    <property type="entry name" value="IRS_PTB"/>
</dbReference>
<reference evidence="3" key="2">
    <citation type="submission" date="2025-08" db="UniProtKB">
        <authorList>
            <consortium name="Ensembl"/>
        </authorList>
    </citation>
    <scope>IDENTIFICATION</scope>
</reference>
<name>A0A096MIE5_POEFO</name>
<dbReference type="Proteomes" id="UP000028760">
    <property type="component" value="Unassembled WGS sequence"/>
</dbReference>
<dbReference type="GO" id="GO:0007265">
    <property type="term" value="P:Ras protein signal transduction"/>
    <property type="evidence" value="ECO:0007669"/>
    <property type="project" value="TreeGrafter"/>
</dbReference>
<dbReference type="GeneTree" id="ENSGT00940000159868"/>
<dbReference type="SMART" id="SM00233">
    <property type="entry name" value="PH"/>
    <property type="match status" value="1"/>
</dbReference>
<dbReference type="Ensembl" id="ENSPFOT00000025926.1">
    <property type="protein sequence ID" value="ENSPFOP00000031186.1"/>
    <property type="gene ID" value="ENSPFOG00000024519.1"/>
</dbReference>
<dbReference type="GO" id="GO:0043410">
    <property type="term" value="P:positive regulation of MAPK cascade"/>
    <property type="evidence" value="ECO:0007669"/>
    <property type="project" value="TreeGrafter"/>
</dbReference>
<organism evidence="3 4">
    <name type="scientific">Poecilia formosa</name>
    <name type="common">Amazon molly</name>
    <name type="synonym">Limia formosa</name>
    <dbReference type="NCBI Taxonomy" id="48698"/>
    <lineage>
        <taxon>Eukaryota</taxon>
        <taxon>Metazoa</taxon>
        <taxon>Chordata</taxon>
        <taxon>Craniata</taxon>
        <taxon>Vertebrata</taxon>
        <taxon>Euteleostomi</taxon>
        <taxon>Actinopterygii</taxon>
        <taxon>Neopterygii</taxon>
        <taxon>Teleostei</taxon>
        <taxon>Neoteleostei</taxon>
        <taxon>Acanthomorphata</taxon>
        <taxon>Ovalentaria</taxon>
        <taxon>Atherinomorphae</taxon>
        <taxon>Cyprinodontiformes</taxon>
        <taxon>Poeciliidae</taxon>
        <taxon>Poeciliinae</taxon>
        <taxon>Poecilia</taxon>
    </lineage>
</organism>
<reference evidence="4" key="1">
    <citation type="submission" date="2013-10" db="EMBL/GenBank/DDBJ databases">
        <authorList>
            <person name="Schartl M."/>
            <person name="Warren W."/>
        </authorList>
    </citation>
    <scope>NUCLEOTIDE SEQUENCE [LARGE SCALE GENOMIC DNA]</scope>
    <source>
        <strain evidence="4">female</strain>
    </source>
</reference>
<proteinExistence type="predicted"/>
<evidence type="ECO:0000313" key="3">
    <source>
        <dbReference type="Ensembl" id="ENSPFOP00000031186.1"/>
    </source>
</evidence>
<feature type="region of interest" description="Disordered" evidence="1">
    <location>
        <begin position="425"/>
        <end position="444"/>
    </location>
</feature>
<dbReference type="SMART" id="SM01244">
    <property type="entry name" value="IRS"/>
    <property type="match status" value="1"/>
</dbReference>
<evidence type="ECO:0000256" key="1">
    <source>
        <dbReference type="SAM" id="MobiDB-lite"/>
    </source>
</evidence>
<dbReference type="SUPFAM" id="SSF50729">
    <property type="entry name" value="PH domain-like"/>
    <property type="match status" value="2"/>
</dbReference>
<dbReference type="Pfam" id="PF00169">
    <property type="entry name" value="PH"/>
    <property type="match status" value="1"/>
</dbReference>
<dbReference type="PANTHER" id="PTHR21258">
    <property type="entry name" value="DOCKING PROTEIN RELATED"/>
    <property type="match status" value="1"/>
</dbReference>
<reference evidence="3" key="3">
    <citation type="submission" date="2025-09" db="UniProtKB">
        <authorList>
            <consortium name="Ensembl"/>
        </authorList>
    </citation>
    <scope>IDENTIFICATION</scope>
</reference>
<dbReference type="InterPro" id="IPR050996">
    <property type="entry name" value="Docking_Protein_DOK"/>
</dbReference>
<evidence type="ECO:0000259" key="2">
    <source>
        <dbReference type="PROSITE" id="PS51064"/>
    </source>
</evidence>
<feature type="domain" description="IRS-type PTB" evidence="2">
    <location>
        <begin position="151"/>
        <end position="255"/>
    </location>
</feature>
<protein>
    <submittedName>
        <fullName evidence="3">Docking protein 3</fullName>
    </submittedName>
</protein>
<dbReference type="GO" id="GO:0005737">
    <property type="term" value="C:cytoplasm"/>
    <property type="evidence" value="ECO:0007669"/>
    <property type="project" value="TreeGrafter"/>
</dbReference>
<dbReference type="AlphaFoldDB" id="A0A096MIE5"/>
<dbReference type="PANTHER" id="PTHR21258:SF58">
    <property type="entry name" value="DOCKING PROTEIN 3-LIKE"/>
    <property type="match status" value="1"/>
</dbReference>
<dbReference type="InterPro" id="IPR001849">
    <property type="entry name" value="PH_domain"/>
</dbReference>
<sequence length="469" mass="52157">MEVIFKEGMLHLQGAKFGKRTWRKIWMVLFKPSSMGVGRLEFRSVSDSEQLKACRQKAQERKVVRLSDCLSVTPAAKESCPARCTAFYLNTTHHTYTFASTESQDWISALCILAFQRDPGESDKGDFEGGNGLTMEDNDLYSSWKSEPTLPPDQYKVKVLGTDAAKRCKLAGEYVVFTDSEALELLDVNTGGVIYSWPYRLLRKFGQVEGGFCIEAGRRCDSGEGVFTFLTREGPQIYQALSSQCSLQKKQGARPCGVKKRSSFDVSSVTLPAAVVQTDAAPIYSLVQVRRDKEDSSASQYATINRPSEESMRHLCLVQPYLSSSKDDQCHSLEPVDEDGDTKDSIYYNLRKTTPPPMRRTQIGEFQCTYRETKRYSFPSSGLHYSNEPLSLDLTNADHFASALPQSLPPPPADIYDCAGYNAQAADDTGDPEEAAGFAVPSETPGSFKQRLAEIISKDLAKFQPPLPY</sequence>
<dbReference type="GO" id="GO:0007169">
    <property type="term" value="P:cell surface receptor protein tyrosine kinase signaling pathway"/>
    <property type="evidence" value="ECO:0007669"/>
    <property type="project" value="TreeGrafter"/>
</dbReference>
<keyword evidence="4" id="KW-1185">Reference proteome</keyword>
<accession>A0A096MIE5</accession>
<dbReference type="SMART" id="SM00310">
    <property type="entry name" value="PTBI"/>
    <property type="match status" value="1"/>
</dbReference>
<dbReference type="EMBL" id="AYCK01008911">
    <property type="status" value="NOT_ANNOTATED_CDS"/>
    <property type="molecule type" value="Genomic_DNA"/>
</dbReference>
<dbReference type="PROSITE" id="PS51064">
    <property type="entry name" value="IRS_PTB"/>
    <property type="match status" value="1"/>
</dbReference>
<dbReference type="InterPro" id="IPR011993">
    <property type="entry name" value="PH-like_dom_sf"/>
</dbReference>
<dbReference type="Gene3D" id="2.30.29.30">
    <property type="entry name" value="Pleckstrin-homology domain (PH domain)/Phosphotyrosine-binding domain (PTB)"/>
    <property type="match status" value="2"/>
</dbReference>
<evidence type="ECO:0000313" key="4">
    <source>
        <dbReference type="Proteomes" id="UP000028760"/>
    </source>
</evidence>